<dbReference type="Pfam" id="PF01929">
    <property type="entry name" value="Ribosomal_L14e"/>
    <property type="match status" value="1"/>
</dbReference>
<dbReference type="GO" id="GO:0003723">
    <property type="term" value="F:RNA binding"/>
    <property type="evidence" value="ECO:0007669"/>
    <property type="project" value="InterPro"/>
</dbReference>
<dbReference type="eggNOG" id="KOG3421">
    <property type="taxonomic scope" value="Eukaryota"/>
</dbReference>
<evidence type="ECO:0000313" key="5">
    <source>
        <dbReference type="EMBL" id="EMC94537.1"/>
    </source>
</evidence>
<dbReference type="InterPro" id="IPR002784">
    <property type="entry name" value="Ribosomal_eL14_dom"/>
</dbReference>
<evidence type="ECO:0000256" key="2">
    <source>
        <dbReference type="ARBA" id="ARBA00022980"/>
    </source>
</evidence>
<sequence>MGEATVTQAKWRLVEVGRVAVFARGPYIGRLAAIVQIIDHKRALVEGPSSDKSKIVPRHAAPLSQLSLTAIVIPDTPLAVGHAALKKRWDSSDVEGKFFNSTYAKNQAKFARRRELNDFERFKAMVLRRQTRFEERKALAQAKAAKA</sequence>
<dbReference type="GeneID" id="19107193"/>
<comment type="similarity">
    <text evidence="1">Belongs to the eukaryotic ribosomal protein eL14 family.</text>
</comment>
<dbReference type="AlphaFoldDB" id="M2LJZ5"/>
<dbReference type="InterPro" id="IPR039660">
    <property type="entry name" value="Ribosomal_eL14"/>
</dbReference>
<dbReference type="InterPro" id="IPR008991">
    <property type="entry name" value="Translation_prot_SH3-like_sf"/>
</dbReference>
<dbReference type="GO" id="GO:0003735">
    <property type="term" value="F:structural constituent of ribosome"/>
    <property type="evidence" value="ECO:0007669"/>
    <property type="project" value="InterPro"/>
</dbReference>
<dbReference type="Gene3D" id="6.10.250.2270">
    <property type="match status" value="1"/>
</dbReference>
<accession>M2LJZ5</accession>
<proteinExistence type="inferred from homology"/>
<keyword evidence="3" id="KW-0687">Ribonucleoprotein</keyword>
<gene>
    <name evidence="5" type="ORF">BAUCODRAFT_111482</name>
</gene>
<reference evidence="5 6" key="1">
    <citation type="journal article" date="2012" name="PLoS Pathog.">
        <title>Diverse lifestyles and strategies of plant pathogenesis encoded in the genomes of eighteen Dothideomycetes fungi.</title>
        <authorList>
            <person name="Ohm R.A."/>
            <person name="Feau N."/>
            <person name="Henrissat B."/>
            <person name="Schoch C.L."/>
            <person name="Horwitz B.A."/>
            <person name="Barry K.W."/>
            <person name="Condon B.J."/>
            <person name="Copeland A.C."/>
            <person name="Dhillon B."/>
            <person name="Glaser F."/>
            <person name="Hesse C.N."/>
            <person name="Kosti I."/>
            <person name="LaButti K."/>
            <person name="Lindquist E.A."/>
            <person name="Lucas S."/>
            <person name="Salamov A.A."/>
            <person name="Bradshaw R.E."/>
            <person name="Ciuffetti L."/>
            <person name="Hamelin R.C."/>
            <person name="Kema G.H.J."/>
            <person name="Lawrence C."/>
            <person name="Scott J.A."/>
            <person name="Spatafora J.W."/>
            <person name="Turgeon B.G."/>
            <person name="de Wit P.J.G.M."/>
            <person name="Zhong S."/>
            <person name="Goodwin S.B."/>
            <person name="Grigoriev I.V."/>
        </authorList>
    </citation>
    <scope>NUCLEOTIDE SEQUENCE [LARGE SCALE GENOMIC DNA]</scope>
    <source>
        <strain evidence="5 6">UAMH 10762</strain>
    </source>
</reference>
<dbReference type="RefSeq" id="XP_007678362.1">
    <property type="nucleotide sequence ID" value="XM_007680172.1"/>
</dbReference>
<evidence type="ECO:0000259" key="4">
    <source>
        <dbReference type="Pfam" id="PF01929"/>
    </source>
</evidence>
<dbReference type="PANTHER" id="PTHR11127">
    <property type="entry name" value="60S RIBOSOMAL PROTEIN L14"/>
    <property type="match status" value="1"/>
</dbReference>
<dbReference type="GO" id="GO:0030684">
    <property type="term" value="C:preribosome"/>
    <property type="evidence" value="ECO:0007669"/>
    <property type="project" value="EnsemblFungi"/>
</dbReference>
<dbReference type="OMA" id="KLCFVVD"/>
<keyword evidence="2" id="KW-0689">Ribosomal protein</keyword>
<dbReference type="InterPro" id="IPR014722">
    <property type="entry name" value="Rib_uL2_dom2"/>
</dbReference>
<dbReference type="PANTHER" id="PTHR11127:SF2">
    <property type="entry name" value="LARGE RIBOSOMAL SUBUNIT PROTEIN EL14"/>
    <property type="match status" value="1"/>
</dbReference>
<dbReference type="STRING" id="717646.M2LJZ5"/>
<dbReference type="HOGENOM" id="CLU_082438_3_0_1"/>
<evidence type="ECO:0000313" key="6">
    <source>
        <dbReference type="Proteomes" id="UP000011761"/>
    </source>
</evidence>
<dbReference type="OrthoDB" id="1875589at2759"/>
<dbReference type="GO" id="GO:0006412">
    <property type="term" value="P:translation"/>
    <property type="evidence" value="ECO:0007669"/>
    <property type="project" value="InterPro"/>
</dbReference>
<dbReference type="KEGG" id="bcom:BAUCODRAFT_111482"/>
<dbReference type="Gene3D" id="2.30.30.30">
    <property type="match status" value="1"/>
</dbReference>
<dbReference type="CDD" id="cd23702">
    <property type="entry name" value="eL14"/>
    <property type="match status" value="1"/>
</dbReference>
<dbReference type="GO" id="GO:0042273">
    <property type="term" value="P:ribosomal large subunit biogenesis"/>
    <property type="evidence" value="ECO:0007669"/>
    <property type="project" value="TreeGrafter"/>
</dbReference>
<evidence type="ECO:0000256" key="1">
    <source>
        <dbReference type="ARBA" id="ARBA00006592"/>
    </source>
</evidence>
<dbReference type="SUPFAM" id="SSF50104">
    <property type="entry name" value="Translation proteins SH3-like domain"/>
    <property type="match status" value="1"/>
</dbReference>
<evidence type="ECO:0000256" key="3">
    <source>
        <dbReference type="ARBA" id="ARBA00023274"/>
    </source>
</evidence>
<dbReference type="EMBL" id="KB445558">
    <property type="protein sequence ID" value="EMC94537.1"/>
    <property type="molecule type" value="Genomic_DNA"/>
</dbReference>
<keyword evidence="6" id="KW-1185">Reference proteome</keyword>
<dbReference type="GO" id="GO:0022625">
    <property type="term" value="C:cytosolic large ribosomal subunit"/>
    <property type="evidence" value="ECO:0007669"/>
    <property type="project" value="TreeGrafter"/>
</dbReference>
<name>M2LJZ5_BAUPA</name>
<organism evidence="5 6">
    <name type="scientific">Baudoinia panamericana (strain UAMH 10762)</name>
    <name type="common">Angels' share fungus</name>
    <name type="synonym">Baudoinia compniacensis (strain UAMH 10762)</name>
    <dbReference type="NCBI Taxonomy" id="717646"/>
    <lineage>
        <taxon>Eukaryota</taxon>
        <taxon>Fungi</taxon>
        <taxon>Dikarya</taxon>
        <taxon>Ascomycota</taxon>
        <taxon>Pezizomycotina</taxon>
        <taxon>Dothideomycetes</taxon>
        <taxon>Dothideomycetidae</taxon>
        <taxon>Mycosphaerellales</taxon>
        <taxon>Teratosphaeriaceae</taxon>
        <taxon>Baudoinia</taxon>
    </lineage>
</organism>
<protein>
    <recommendedName>
        <fullName evidence="4">Large ribosomal subunit protein eL14 domain-containing protein</fullName>
    </recommendedName>
</protein>
<feature type="domain" description="Large ribosomal subunit protein eL14" evidence="4">
    <location>
        <begin position="57"/>
        <end position="132"/>
    </location>
</feature>
<dbReference type="Proteomes" id="UP000011761">
    <property type="component" value="Unassembled WGS sequence"/>
</dbReference>